<evidence type="ECO:0000256" key="1">
    <source>
        <dbReference type="SAM" id="MobiDB-lite"/>
    </source>
</evidence>
<dbReference type="SMART" id="SM00347">
    <property type="entry name" value="HTH_MARR"/>
    <property type="match status" value="1"/>
</dbReference>
<comment type="caution">
    <text evidence="3">The sequence shown here is derived from an EMBL/GenBank/DDBJ whole genome shotgun (WGS) entry which is preliminary data.</text>
</comment>
<keyword evidence="4" id="KW-1185">Reference proteome</keyword>
<dbReference type="PANTHER" id="PTHR33164">
    <property type="entry name" value="TRANSCRIPTIONAL REGULATOR, MARR FAMILY"/>
    <property type="match status" value="1"/>
</dbReference>
<organism evidence="3 4">
    <name type="scientific">Streptomyces hoynatensis</name>
    <dbReference type="NCBI Taxonomy" id="1141874"/>
    <lineage>
        <taxon>Bacteria</taxon>
        <taxon>Bacillati</taxon>
        <taxon>Actinomycetota</taxon>
        <taxon>Actinomycetes</taxon>
        <taxon>Kitasatosporales</taxon>
        <taxon>Streptomycetaceae</taxon>
        <taxon>Streptomyces</taxon>
    </lineage>
</organism>
<evidence type="ECO:0000313" key="3">
    <source>
        <dbReference type="EMBL" id="RKN40083.1"/>
    </source>
</evidence>
<dbReference type="GO" id="GO:0006950">
    <property type="term" value="P:response to stress"/>
    <property type="evidence" value="ECO:0007669"/>
    <property type="project" value="TreeGrafter"/>
</dbReference>
<dbReference type="SUPFAM" id="SSF46785">
    <property type="entry name" value="Winged helix' DNA-binding domain"/>
    <property type="match status" value="1"/>
</dbReference>
<evidence type="ECO:0000259" key="2">
    <source>
        <dbReference type="PROSITE" id="PS50995"/>
    </source>
</evidence>
<dbReference type="AlphaFoldDB" id="A0A3A9YVL3"/>
<feature type="region of interest" description="Disordered" evidence="1">
    <location>
        <begin position="1"/>
        <end position="36"/>
    </location>
</feature>
<dbReference type="Gene3D" id="1.10.10.10">
    <property type="entry name" value="Winged helix-like DNA-binding domain superfamily/Winged helix DNA-binding domain"/>
    <property type="match status" value="1"/>
</dbReference>
<dbReference type="EMBL" id="RBAL01000011">
    <property type="protein sequence ID" value="RKN40083.1"/>
    <property type="molecule type" value="Genomic_DNA"/>
</dbReference>
<dbReference type="InterPro" id="IPR036388">
    <property type="entry name" value="WH-like_DNA-bd_sf"/>
</dbReference>
<dbReference type="InterPro" id="IPR000835">
    <property type="entry name" value="HTH_MarR-typ"/>
</dbReference>
<protein>
    <submittedName>
        <fullName evidence="3">MarR family transcriptional regulator</fullName>
    </submittedName>
</protein>
<accession>A0A3A9YVL3</accession>
<dbReference type="GO" id="GO:0003700">
    <property type="term" value="F:DNA-binding transcription factor activity"/>
    <property type="evidence" value="ECO:0007669"/>
    <property type="project" value="InterPro"/>
</dbReference>
<dbReference type="InterPro" id="IPR036390">
    <property type="entry name" value="WH_DNA-bd_sf"/>
</dbReference>
<dbReference type="PANTHER" id="PTHR33164:SF57">
    <property type="entry name" value="MARR-FAMILY TRANSCRIPTIONAL REGULATOR"/>
    <property type="match status" value="1"/>
</dbReference>
<feature type="domain" description="HTH marR-type" evidence="2">
    <location>
        <begin position="56"/>
        <end position="205"/>
    </location>
</feature>
<name>A0A3A9YVL3_9ACTN</name>
<dbReference type="Proteomes" id="UP000272474">
    <property type="component" value="Unassembled WGS sequence"/>
</dbReference>
<evidence type="ECO:0000313" key="4">
    <source>
        <dbReference type="Proteomes" id="UP000272474"/>
    </source>
</evidence>
<feature type="compositionally biased region" description="Basic and acidic residues" evidence="1">
    <location>
        <begin position="1"/>
        <end position="12"/>
    </location>
</feature>
<reference evidence="3 4" key="1">
    <citation type="journal article" date="2014" name="Int. J. Syst. Evol. Microbiol.">
        <title>Streptomyces hoynatensis sp. nov., isolated from deep marine sediment.</title>
        <authorList>
            <person name="Veyisoglu A."/>
            <person name="Sahin N."/>
        </authorList>
    </citation>
    <scope>NUCLEOTIDE SEQUENCE [LARGE SCALE GENOMIC DNA]</scope>
    <source>
        <strain evidence="3 4">KCTC 29097</strain>
    </source>
</reference>
<dbReference type="InterPro" id="IPR039422">
    <property type="entry name" value="MarR/SlyA-like"/>
</dbReference>
<proteinExistence type="predicted"/>
<dbReference type="OrthoDB" id="7774677at2"/>
<gene>
    <name evidence="3" type="ORF">D7294_19435</name>
</gene>
<dbReference type="PRINTS" id="PR00598">
    <property type="entry name" value="HTHMARR"/>
</dbReference>
<dbReference type="PROSITE" id="PS50995">
    <property type="entry name" value="HTH_MARR_2"/>
    <property type="match status" value="1"/>
</dbReference>
<sequence>MHGGDVARKPEEGAAASREPAELAPPAGSFGAADGARGRAGAVAPRAAGGAEARDAAEAIEAIEAAVLALRRSGRRGALARLSARRGRRAGAHAALPDAVFELLDAVAAAGERGGGLTVTEAAAALGVDQPRSSRLAAQALAAGLLRREADQRDGRRSPLRLTAEGREVLGRIREFRRGIVAEATAGWAAEDRATLARLLTRFLRDFGAVTGRGGEVD</sequence>
<dbReference type="Pfam" id="PF12802">
    <property type="entry name" value="MarR_2"/>
    <property type="match status" value="1"/>
</dbReference>